<organism evidence="1 2">
    <name type="scientific">Bradyrhizobium japonicum</name>
    <dbReference type="NCBI Taxonomy" id="375"/>
    <lineage>
        <taxon>Bacteria</taxon>
        <taxon>Pseudomonadati</taxon>
        <taxon>Pseudomonadota</taxon>
        <taxon>Alphaproteobacteria</taxon>
        <taxon>Hyphomicrobiales</taxon>
        <taxon>Nitrobacteraceae</taxon>
        <taxon>Bradyrhizobium</taxon>
    </lineage>
</organism>
<accession>A0ABV2S090</accession>
<proteinExistence type="predicted"/>
<gene>
    <name evidence="1" type="ORF">ABIF63_005975</name>
</gene>
<dbReference type="RefSeq" id="WP_354268913.1">
    <property type="nucleotide sequence ID" value="NZ_JBEPTQ010000002.1"/>
</dbReference>
<dbReference type="Proteomes" id="UP001549291">
    <property type="component" value="Unassembled WGS sequence"/>
</dbReference>
<keyword evidence="2" id="KW-1185">Reference proteome</keyword>
<evidence type="ECO:0000313" key="1">
    <source>
        <dbReference type="EMBL" id="MET4721869.1"/>
    </source>
</evidence>
<name>A0ABV2S090_BRAJP</name>
<evidence type="ECO:0000313" key="2">
    <source>
        <dbReference type="Proteomes" id="UP001549291"/>
    </source>
</evidence>
<reference evidence="1 2" key="1">
    <citation type="submission" date="2024-06" db="EMBL/GenBank/DDBJ databases">
        <title>Genomic Encyclopedia of Type Strains, Phase V (KMG-V): Genome sequencing to study the core and pangenomes of soil and plant-associated prokaryotes.</title>
        <authorList>
            <person name="Whitman W."/>
        </authorList>
    </citation>
    <scope>NUCLEOTIDE SEQUENCE [LARGE SCALE GENOMIC DNA]</scope>
    <source>
        <strain evidence="1 2">USDA 160</strain>
    </source>
</reference>
<dbReference type="EMBL" id="JBEPTQ010000002">
    <property type="protein sequence ID" value="MET4721869.1"/>
    <property type="molecule type" value="Genomic_DNA"/>
</dbReference>
<comment type="caution">
    <text evidence="1">The sequence shown here is derived from an EMBL/GenBank/DDBJ whole genome shotgun (WGS) entry which is preliminary data.</text>
</comment>
<sequence length="54" mass="6182">MPRPEIYPVKKLVGLSEAMLDAIDKWRAKQRPIPNVSDAIRQLIEIGLKARVKE</sequence>
<evidence type="ECO:0008006" key="3">
    <source>
        <dbReference type="Google" id="ProtNLM"/>
    </source>
</evidence>
<protein>
    <recommendedName>
        <fullName evidence="3">CopG family transcriptional regulator</fullName>
    </recommendedName>
</protein>